<accession>A0ABD5P5E7</accession>
<reference evidence="4 5" key="1">
    <citation type="journal article" date="2014" name="Int. J. Syst. Evol. Microbiol.">
        <title>Complete genome sequence of Corynebacterium casei LMG S-19264T (=DSM 44701T), isolated from a smear-ripened cheese.</title>
        <authorList>
            <consortium name="US DOE Joint Genome Institute (JGI-PGF)"/>
            <person name="Walter F."/>
            <person name="Albersmeier A."/>
            <person name="Kalinowski J."/>
            <person name="Ruckert C."/>
        </authorList>
    </citation>
    <scope>NUCLEOTIDE SEQUENCE [LARGE SCALE GENOMIC DNA]</scope>
    <source>
        <strain evidence="4 5">IBRC-M 10912</strain>
    </source>
</reference>
<organism evidence="4 5">
    <name type="scientific">Natribaculum luteum</name>
    <dbReference type="NCBI Taxonomy" id="1586232"/>
    <lineage>
        <taxon>Archaea</taxon>
        <taxon>Methanobacteriati</taxon>
        <taxon>Methanobacteriota</taxon>
        <taxon>Stenosarchaea group</taxon>
        <taxon>Halobacteria</taxon>
        <taxon>Halobacteriales</taxon>
        <taxon>Natrialbaceae</taxon>
        <taxon>Natribaculum</taxon>
    </lineage>
</organism>
<dbReference type="PANTHER" id="PTHR33777">
    <property type="entry name" value="UPF0045 PROTEIN ECM15"/>
    <property type="match status" value="1"/>
</dbReference>
<dbReference type="InterPro" id="IPR029756">
    <property type="entry name" value="MTH1187/YkoF-like"/>
</dbReference>
<dbReference type="Proteomes" id="UP001595821">
    <property type="component" value="Unassembled WGS sequence"/>
</dbReference>
<dbReference type="AlphaFoldDB" id="A0ABD5P5E7"/>
<dbReference type="RefSeq" id="WP_246970951.1">
    <property type="nucleotide sequence ID" value="NZ_CP095397.1"/>
</dbReference>
<feature type="region of interest" description="Disordered" evidence="2">
    <location>
        <begin position="77"/>
        <end position="104"/>
    </location>
</feature>
<dbReference type="GeneID" id="71852125"/>
<dbReference type="InterPro" id="IPR051614">
    <property type="entry name" value="UPF0045_domain"/>
</dbReference>
<dbReference type="Pfam" id="PF01910">
    <property type="entry name" value="Thiamine_BP"/>
    <property type="match status" value="1"/>
</dbReference>
<evidence type="ECO:0000256" key="1">
    <source>
        <dbReference type="ARBA" id="ARBA00010272"/>
    </source>
</evidence>
<evidence type="ECO:0000256" key="2">
    <source>
        <dbReference type="SAM" id="MobiDB-lite"/>
    </source>
</evidence>
<comment type="caution">
    <text evidence="4">The sequence shown here is derived from an EMBL/GenBank/DDBJ whole genome shotgun (WGS) entry which is preliminary data.</text>
</comment>
<name>A0ABD5P5E7_9EURY</name>
<dbReference type="Gene3D" id="3.30.70.930">
    <property type="match status" value="1"/>
</dbReference>
<dbReference type="EMBL" id="JBHSDJ010000132">
    <property type="protein sequence ID" value="MFC4249479.1"/>
    <property type="molecule type" value="Genomic_DNA"/>
</dbReference>
<evidence type="ECO:0000313" key="4">
    <source>
        <dbReference type="EMBL" id="MFC4249479.1"/>
    </source>
</evidence>
<feature type="domain" description="Thiamine-binding protein" evidence="3">
    <location>
        <begin position="6"/>
        <end position="92"/>
    </location>
</feature>
<dbReference type="PANTHER" id="PTHR33777:SF1">
    <property type="entry name" value="UPF0045 PROTEIN ECM15"/>
    <property type="match status" value="1"/>
</dbReference>
<comment type="similarity">
    <text evidence="1">Belongs to the UPF0045 family.</text>
</comment>
<dbReference type="NCBIfam" id="TIGR00106">
    <property type="entry name" value="MTH1187 family thiamine-binding protein"/>
    <property type="match status" value="1"/>
</dbReference>
<sequence>MTVIAFLSVAPVVEGSMAGEVAKAVDALDEFDVAYETTPMGTTIEADDVAELFAAARAAHEAVDADRVSTVLKIDDKRTSEGTAEEKVAAVEEHLGREATNRDE</sequence>
<protein>
    <submittedName>
        <fullName evidence="4">MTH1187 family thiamine-binding protein</fullName>
    </submittedName>
</protein>
<evidence type="ECO:0000259" key="3">
    <source>
        <dbReference type="Pfam" id="PF01910"/>
    </source>
</evidence>
<dbReference type="SUPFAM" id="SSF89957">
    <property type="entry name" value="MTH1187/YkoF-like"/>
    <property type="match status" value="1"/>
</dbReference>
<dbReference type="InterPro" id="IPR002767">
    <property type="entry name" value="Thiamine_BP"/>
</dbReference>
<evidence type="ECO:0000313" key="5">
    <source>
        <dbReference type="Proteomes" id="UP001595821"/>
    </source>
</evidence>
<gene>
    <name evidence="4" type="ORF">ACFOZ7_21525</name>
</gene>
<proteinExistence type="inferred from homology"/>